<keyword evidence="1 6" id="KW-0812">Transmembrane</keyword>
<comment type="caution">
    <text evidence="9">The sequence shown here is derived from an EMBL/GenBank/DDBJ whole genome shotgun (WGS) entry which is preliminary data.</text>
</comment>
<dbReference type="InterPro" id="IPR009875">
    <property type="entry name" value="PilZ_domain"/>
</dbReference>
<keyword evidence="10" id="KW-1185">Reference proteome</keyword>
<name>A0ABQ3ZGT2_9ACTN</name>
<dbReference type="PROSITE" id="PS50111">
    <property type="entry name" value="CHEMOTAXIS_TRANSDUC_2"/>
    <property type="match status" value="1"/>
</dbReference>
<feature type="transmembrane region" description="Helical" evidence="6">
    <location>
        <begin position="206"/>
        <end position="228"/>
    </location>
</feature>
<reference evidence="9 10" key="1">
    <citation type="submission" date="2021-01" db="EMBL/GenBank/DDBJ databases">
        <title>Whole genome shotgun sequence of Actinoplanes humidus NBRC 14915.</title>
        <authorList>
            <person name="Komaki H."/>
            <person name="Tamura T."/>
        </authorList>
    </citation>
    <scope>NUCLEOTIDE SEQUENCE [LARGE SCALE GENOMIC DNA]</scope>
    <source>
        <strain evidence="9 10">NBRC 14915</strain>
    </source>
</reference>
<dbReference type="RefSeq" id="WP_203835048.1">
    <property type="nucleotide sequence ID" value="NZ_BAAATV010000001.1"/>
</dbReference>
<proteinExistence type="inferred from homology"/>
<feature type="domain" description="Methyl-accepting transducer" evidence="7">
    <location>
        <begin position="315"/>
        <end position="513"/>
    </location>
</feature>
<evidence type="ECO:0000256" key="2">
    <source>
        <dbReference type="ARBA" id="ARBA00022989"/>
    </source>
</evidence>
<sequence length="612" mass="64805">MPVLLRPVLAAADRMRTSLRLGTLVLVLMIPGGAATYGYVHEMHTKITFSASERDGLEVVRPALFALAAGAQPDLSAVNAAIAANPSLRLTSVTTGAELPKLITDAGNNSNLILDPDLDSFYVMDAQIIQLPKAFVSGADQSVVLAALEYDVSTAIANTSAPDLESRLAPVLTFDISDPDAAITALTSVLDDLLETRIAGFSRERLIILVITLGGFALAAWFAAAVLWRTRHDVALAVGGVTALADGDLTTHPLPAGRDELGEIGHAIDVARTRMIGQEGELAAAQSVREEQLRVSFRHQREAEIGLRDRAQTIIGESATAVAEELRQVTDQVAEVREASATIDHGISATESATSTVVDHARRAEEVIASLEESLRKVAATAVLVNTIAGQTRLLALNATIEAARAGDLGLGFTVVADEVKDLATSTSESTDQIAATIADLTRDTTLVSETIAAMIAGIGGVGTAATSLRTIATGQGQVVERLTERMSQTIDQVERMSGLAAQLERRQSQRIATTGTVHLHRAGRSHDLEATLINISKSGLRVRLPPETPLDPGEIVDIQGLGNPTDPITVMARVEIRESDQAGLEMMITDPAVAARIERHVNDLVRTPTSH</sequence>
<dbReference type="SUPFAM" id="SSF58104">
    <property type="entry name" value="Methyl-accepting chemotaxis protein (MCP) signaling domain"/>
    <property type="match status" value="1"/>
</dbReference>
<evidence type="ECO:0000256" key="3">
    <source>
        <dbReference type="ARBA" id="ARBA00023224"/>
    </source>
</evidence>
<keyword evidence="3 5" id="KW-0807">Transducer</keyword>
<evidence type="ECO:0000313" key="9">
    <source>
        <dbReference type="EMBL" id="GIE17762.1"/>
    </source>
</evidence>
<dbReference type="SMART" id="SM00304">
    <property type="entry name" value="HAMP"/>
    <property type="match status" value="1"/>
</dbReference>
<dbReference type="SUPFAM" id="SSF141371">
    <property type="entry name" value="PilZ domain-like"/>
    <property type="match status" value="1"/>
</dbReference>
<dbReference type="SMART" id="SM00283">
    <property type="entry name" value="MA"/>
    <property type="match status" value="1"/>
</dbReference>
<evidence type="ECO:0000256" key="1">
    <source>
        <dbReference type="ARBA" id="ARBA00022692"/>
    </source>
</evidence>
<evidence type="ECO:0000259" key="8">
    <source>
        <dbReference type="PROSITE" id="PS50885"/>
    </source>
</evidence>
<keyword evidence="2 6" id="KW-1133">Transmembrane helix</keyword>
<dbReference type="Pfam" id="PF07238">
    <property type="entry name" value="PilZ"/>
    <property type="match status" value="1"/>
</dbReference>
<evidence type="ECO:0000256" key="4">
    <source>
        <dbReference type="ARBA" id="ARBA00029447"/>
    </source>
</evidence>
<feature type="transmembrane region" description="Helical" evidence="6">
    <location>
        <begin position="20"/>
        <end position="40"/>
    </location>
</feature>
<dbReference type="PANTHER" id="PTHR32089">
    <property type="entry name" value="METHYL-ACCEPTING CHEMOTAXIS PROTEIN MCPB"/>
    <property type="match status" value="1"/>
</dbReference>
<dbReference type="PANTHER" id="PTHR32089:SF112">
    <property type="entry name" value="LYSOZYME-LIKE PROTEIN-RELATED"/>
    <property type="match status" value="1"/>
</dbReference>
<evidence type="ECO:0000256" key="5">
    <source>
        <dbReference type="PROSITE-ProRule" id="PRU00284"/>
    </source>
</evidence>
<dbReference type="Gene3D" id="2.40.10.220">
    <property type="entry name" value="predicted glycosyltransferase like domains"/>
    <property type="match status" value="1"/>
</dbReference>
<organism evidence="9 10">
    <name type="scientific">Winogradskya humida</name>
    <dbReference type="NCBI Taxonomy" id="113566"/>
    <lineage>
        <taxon>Bacteria</taxon>
        <taxon>Bacillati</taxon>
        <taxon>Actinomycetota</taxon>
        <taxon>Actinomycetes</taxon>
        <taxon>Micromonosporales</taxon>
        <taxon>Micromonosporaceae</taxon>
        <taxon>Winogradskya</taxon>
    </lineage>
</organism>
<evidence type="ECO:0000259" key="7">
    <source>
        <dbReference type="PROSITE" id="PS50111"/>
    </source>
</evidence>
<protein>
    <submittedName>
        <fullName evidence="9">Methyl-accepting chemotaxis protein</fullName>
    </submittedName>
</protein>
<feature type="domain" description="HAMP" evidence="8">
    <location>
        <begin position="228"/>
        <end position="280"/>
    </location>
</feature>
<dbReference type="PROSITE" id="PS50885">
    <property type="entry name" value="HAMP"/>
    <property type="match status" value="1"/>
</dbReference>
<dbReference type="InterPro" id="IPR003660">
    <property type="entry name" value="HAMP_dom"/>
</dbReference>
<evidence type="ECO:0000313" key="10">
    <source>
        <dbReference type="Proteomes" id="UP000603200"/>
    </source>
</evidence>
<accession>A0ABQ3ZGT2</accession>
<dbReference type="InterPro" id="IPR004089">
    <property type="entry name" value="MCPsignal_dom"/>
</dbReference>
<dbReference type="Proteomes" id="UP000603200">
    <property type="component" value="Unassembled WGS sequence"/>
</dbReference>
<evidence type="ECO:0000256" key="6">
    <source>
        <dbReference type="SAM" id="Phobius"/>
    </source>
</evidence>
<gene>
    <name evidence="9" type="ORF">Ahu01nite_008640</name>
</gene>
<keyword evidence="6" id="KW-0472">Membrane</keyword>
<dbReference type="EMBL" id="BOMN01000012">
    <property type="protein sequence ID" value="GIE17762.1"/>
    <property type="molecule type" value="Genomic_DNA"/>
</dbReference>
<comment type="similarity">
    <text evidence="4">Belongs to the methyl-accepting chemotaxis (MCP) protein family.</text>
</comment>
<dbReference type="Pfam" id="PF00015">
    <property type="entry name" value="MCPsignal"/>
    <property type="match status" value="1"/>
</dbReference>
<dbReference type="Gene3D" id="1.10.287.950">
    <property type="entry name" value="Methyl-accepting chemotaxis protein"/>
    <property type="match status" value="1"/>
</dbReference>